<dbReference type="Proteomes" id="UP000607653">
    <property type="component" value="Unassembled WGS sequence"/>
</dbReference>
<dbReference type="EMBL" id="DUZY01000002">
    <property type="protein sequence ID" value="DAD28451.1"/>
    <property type="molecule type" value="Genomic_DNA"/>
</dbReference>
<organism evidence="1 2">
    <name type="scientific">Nelumbo nucifera</name>
    <name type="common">Sacred lotus</name>
    <dbReference type="NCBI Taxonomy" id="4432"/>
    <lineage>
        <taxon>Eukaryota</taxon>
        <taxon>Viridiplantae</taxon>
        <taxon>Streptophyta</taxon>
        <taxon>Embryophyta</taxon>
        <taxon>Tracheophyta</taxon>
        <taxon>Spermatophyta</taxon>
        <taxon>Magnoliopsida</taxon>
        <taxon>Proteales</taxon>
        <taxon>Nelumbonaceae</taxon>
        <taxon>Nelumbo</taxon>
    </lineage>
</organism>
<proteinExistence type="predicted"/>
<keyword evidence="2" id="KW-1185">Reference proteome</keyword>
<evidence type="ECO:0000313" key="1">
    <source>
        <dbReference type="EMBL" id="DAD28451.1"/>
    </source>
</evidence>
<evidence type="ECO:0000313" key="2">
    <source>
        <dbReference type="Proteomes" id="UP000607653"/>
    </source>
</evidence>
<reference evidence="1 2" key="1">
    <citation type="journal article" date="2020" name="Mol. Biol. Evol.">
        <title>Distinct Expression and Methylation Patterns for Genes with Different Fates following a Single Whole-Genome Duplication in Flowering Plants.</title>
        <authorList>
            <person name="Shi T."/>
            <person name="Rahmani R.S."/>
            <person name="Gugger P.F."/>
            <person name="Wang M."/>
            <person name="Li H."/>
            <person name="Zhang Y."/>
            <person name="Li Z."/>
            <person name="Wang Q."/>
            <person name="Van de Peer Y."/>
            <person name="Marchal K."/>
            <person name="Chen J."/>
        </authorList>
    </citation>
    <scope>NUCLEOTIDE SEQUENCE [LARGE SCALE GENOMIC DNA]</scope>
    <source>
        <tissue evidence="1">Leaf</tissue>
    </source>
</reference>
<comment type="caution">
    <text evidence="1">The sequence shown here is derived from an EMBL/GenBank/DDBJ whole genome shotgun (WGS) entry which is preliminary data.</text>
</comment>
<accession>A0A822YA76</accession>
<sequence length="71" mass="8269">MYVTIYQYSERNLQVVTCSLDEQNDKQGLSGFLGNKTTCWVCLVLYVATVKWHLNYQRTVFKDCMGIVTHN</sequence>
<name>A0A822YA76_NELNU</name>
<dbReference type="AlphaFoldDB" id="A0A822YA76"/>
<protein>
    <submittedName>
        <fullName evidence="1">Uncharacterized protein</fullName>
    </submittedName>
</protein>
<gene>
    <name evidence="1" type="ORF">HUJ06_029919</name>
</gene>